<gene>
    <name evidence="2" type="ORF">GCM10023330_17970</name>
</gene>
<dbReference type="RefSeq" id="WP_345276619.1">
    <property type="nucleotide sequence ID" value="NZ_BAABJW010000002.1"/>
</dbReference>
<feature type="domain" description="Gamma-glutamylcyclotransferase AIG2-like" evidence="1">
    <location>
        <begin position="9"/>
        <end position="132"/>
    </location>
</feature>
<name>A0ABP9CNJ9_9FLAO</name>
<dbReference type="CDD" id="cd06661">
    <property type="entry name" value="GGCT_like"/>
    <property type="match status" value="1"/>
</dbReference>
<dbReference type="Gene3D" id="3.10.490.10">
    <property type="entry name" value="Gamma-glutamyl cyclotransferase-like"/>
    <property type="match status" value="1"/>
</dbReference>
<organism evidence="2 3">
    <name type="scientific">Litoribaculum gwangyangense</name>
    <dbReference type="NCBI Taxonomy" id="1130722"/>
    <lineage>
        <taxon>Bacteria</taxon>
        <taxon>Pseudomonadati</taxon>
        <taxon>Bacteroidota</taxon>
        <taxon>Flavobacteriia</taxon>
        <taxon>Flavobacteriales</taxon>
        <taxon>Flavobacteriaceae</taxon>
        <taxon>Litoribaculum</taxon>
    </lineage>
</organism>
<evidence type="ECO:0000259" key="1">
    <source>
        <dbReference type="Pfam" id="PF06094"/>
    </source>
</evidence>
<dbReference type="Pfam" id="PF06094">
    <property type="entry name" value="GGACT"/>
    <property type="match status" value="1"/>
</dbReference>
<dbReference type="InterPro" id="IPR013024">
    <property type="entry name" value="GGCT-like"/>
</dbReference>
<comment type="caution">
    <text evidence="2">The sequence shown here is derived from an EMBL/GenBank/DDBJ whole genome shotgun (WGS) entry which is preliminary data.</text>
</comment>
<protein>
    <submittedName>
        <fullName evidence="2">Gamma-glutamylcyclotransferase</fullName>
    </submittedName>
</protein>
<dbReference type="SUPFAM" id="SSF110857">
    <property type="entry name" value="Gamma-glutamyl cyclotransferase-like"/>
    <property type="match status" value="1"/>
</dbReference>
<dbReference type="InterPro" id="IPR036568">
    <property type="entry name" value="GGCT-like_sf"/>
</dbReference>
<dbReference type="EMBL" id="BAABJW010000002">
    <property type="protein sequence ID" value="GAA4811151.1"/>
    <property type="molecule type" value="Genomic_DNA"/>
</dbReference>
<reference evidence="3" key="1">
    <citation type="journal article" date="2019" name="Int. J. Syst. Evol. Microbiol.">
        <title>The Global Catalogue of Microorganisms (GCM) 10K type strain sequencing project: providing services to taxonomists for standard genome sequencing and annotation.</title>
        <authorList>
            <consortium name="The Broad Institute Genomics Platform"/>
            <consortium name="The Broad Institute Genome Sequencing Center for Infectious Disease"/>
            <person name="Wu L."/>
            <person name="Ma J."/>
        </authorList>
    </citation>
    <scope>NUCLEOTIDE SEQUENCE [LARGE SCALE GENOMIC DNA]</scope>
    <source>
        <strain evidence="3">JCM 18325</strain>
    </source>
</reference>
<evidence type="ECO:0000313" key="3">
    <source>
        <dbReference type="Proteomes" id="UP001501433"/>
    </source>
</evidence>
<evidence type="ECO:0000313" key="2">
    <source>
        <dbReference type="EMBL" id="GAA4811151.1"/>
    </source>
</evidence>
<dbReference type="Proteomes" id="UP001501433">
    <property type="component" value="Unassembled WGS sequence"/>
</dbReference>
<keyword evidence="3" id="KW-1185">Reference proteome</keyword>
<proteinExistence type="predicted"/>
<accession>A0ABP9CNJ9</accession>
<sequence>MSENLLSYLFVYGTLLKDVDNEMSSFLHSHAVLKGKGYFYGKLYRVSWYPGAVISDNTSEKVFGMVYKIENPKYVFRVLDDYEGIGALYPKPHLYKRKLIDTFLNNGTQIKTWVYLYNQSITDLHQIVSGDFLEN</sequence>
<dbReference type="InterPro" id="IPR009288">
    <property type="entry name" value="AIG2-like_dom"/>
</dbReference>